<protein>
    <submittedName>
        <fullName evidence="1">Uncharacterized protein</fullName>
    </submittedName>
</protein>
<reference evidence="1" key="1">
    <citation type="submission" date="2023-11" db="EMBL/GenBank/DDBJ databases">
        <authorList>
            <person name="De Vega J J."/>
            <person name="De Vega J J."/>
        </authorList>
    </citation>
    <scope>NUCLEOTIDE SEQUENCE</scope>
</reference>
<evidence type="ECO:0000313" key="1">
    <source>
        <dbReference type="EMBL" id="CAK5278419.1"/>
    </source>
</evidence>
<name>A0AAD2HP30_9AGAR</name>
<organism evidence="1 2">
    <name type="scientific">Mycena citricolor</name>
    <dbReference type="NCBI Taxonomy" id="2018698"/>
    <lineage>
        <taxon>Eukaryota</taxon>
        <taxon>Fungi</taxon>
        <taxon>Dikarya</taxon>
        <taxon>Basidiomycota</taxon>
        <taxon>Agaricomycotina</taxon>
        <taxon>Agaricomycetes</taxon>
        <taxon>Agaricomycetidae</taxon>
        <taxon>Agaricales</taxon>
        <taxon>Marasmiineae</taxon>
        <taxon>Mycenaceae</taxon>
        <taxon>Mycena</taxon>
    </lineage>
</organism>
<dbReference type="Proteomes" id="UP001295794">
    <property type="component" value="Unassembled WGS sequence"/>
</dbReference>
<sequence>MSTTSRHLTLSCAFVHWLTCDRHSLQPTIRWRMCWRGYGVENRWPILGLCMKLTQGASRFLALRFHCLILQHYIGLCQWIASVQALA</sequence>
<gene>
    <name evidence="1" type="ORF">MYCIT1_LOCUS27754</name>
</gene>
<dbReference type="AlphaFoldDB" id="A0AAD2HP30"/>
<comment type="caution">
    <text evidence="1">The sequence shown here is derived from an EMBL/GenBank/DDBJ whole genome shotgun (WGS) entry which is preliminary data.</text>
</comment>
<keyword evidence="2" id="KW-1185">Reference proteome</keyword>
<evidence type="ECO:0000313" key="2">
    <source>
        <dbReference type="Proteomes" id="UP001295794"/>
    </source>
</evidence>
<accession>A0AAD2HP30</accession>
<proteinExistence type="predicted"/>
<dbReference type="EMBL" id="CAVNYO010000421">
    <property type="protein sequence ID" value="CAK5278419.1"/>
    <property type="molecule type" value="Genomic_DNA"/>
</dbReference>